<dbReference type="GO" id="GO:0009061">
    <property type="term" value="P:anaerobic respiration"/>
    <property type="evidence" value="ECO:0007669"/>
    <property type="project" value="TreeGrafter"/>
</dbReference>
<evidence type="ECO:0000256" key="9">
    <source>
        <dbReference type="ARBA" id="ARBA00022982"/>
    </source>
</evidence>
<reference evidence="15 16" key="1">
    <citation type="submission" date="2018-08" db="EMBL/GenBank/DDBJ databases">
        <authorList>
            <person name="Khan S.A."/>
        </authorList>
    </citation>
    <scope>NUCLEOTIDE SEQUENCE [LARGE SCALE GENOMIC DNA]</scope>
    <source>
        <strain evidence="15 16">GTF-13</strain>
    </source>
</reference>
<feature type="transmembrane region" description="Helical" evidence="13">
    <location>
        <begin position="56"/>
        <end position="78"/>
    </location>
</feature>
<dbReference type="InterPro" id="IPR011577">
    <property type="entry name" value="Cyt_b561_bac/Ni-Hgenase"/>
</dbReference>
<keyword evidence="9" id="KW-0249">Electron transport</keyword>
<evidence type="ECO:0000256" key="1">
    <source>
        <dbReference type="ARBA" id="ARBA00001971"/>
    </source>
</evidence>
<keyword evidence="16" id="KW-1185">Reference proteome</keyword>
<comment type="subcellular location">
    <subcellularLocation>
        <location evidence="2">Cell membrane</location>
        <topology evidence="2">Multi-pass membrane protein</topology>
    </subcellularLocation>
</comment>
<comment type="cofactor">
    <cofactor evidence="1">
        <name>heme</name>
        <dbReference type="ChEBI" id="CHEBI:30413"/>
    </cofactor>
</comment>
<evidence type="ECO:0000256" key="10">
    <source>
        <dbReference type="ARBA" id="ARBA00022989"/>
    </source>
</evidence>
<keyword evidence="12 13" id="KW-0472">Membrane</keyword>
<dbReference type="GO" id="GO:0009055">
    <property type="term" value="F:electron transfer activity"/>
    <property type="evidence" value="ECO:0007669"/>
    <property type="project" value="InterPro"/>
</dbReference>
<evidence type="ECO:0000256" key="6">
    <source>
        <dbReference type="ARBA" id="ARBA00022617"/>
    </source>
</evidence>
<evidence type="ECO:0000256" key="5">
    <source>
        <dbReference type="ARBA" id="ARBA00022475"/>
    </source>
</evidence>
<dbReference type="PANTHER" id="PTHR30074:SF6">
    <property type="entry name" value="FORMATE DEHYDROGENASE GAMMA SUBUNIT"/>
    <property type="match status" value="1"/>
</dbReference>
<comment type="caution">
    <text evidence="15">The sequence shown here is derived from an EMBL/GenBank/DDBJ whole genome shotgun (WGS) entry which is preliminary data.</text>
</comment>
<evidence type="ECO:0000256" key="4">
    <source>
        <dbReference type="ARBA" id="ARBA00022448"/>
    </source>
</evidence>
<dbReference type="Proteomes" id="UP000280792">
    <property type="component" value="Unassembled WGS sequence"/>
</dbReference>
<dbReference type="NCBIfam" id="TIGR01583">
    <property type="entry name" value="formate-DH-gamm"/>
    <property type="match status" value="1"/>
</dbReference>
<evidence type="ECO:0000256" key="12">
    <source>
        <dbReference type="ARBA" id="ARBA00023136"/>
    </source>
</evidence>
<keyword evidence="4" id="KW-0813">Transport</keyword>
<dbReference type="GO" id="GO:0005886">
    <property type="term" value="C:plasma membrane"/>
    <property type="evidence" value="ECO:0007669"/>
    <property type="project" value="UniProtKB-SubCell"/>
</dbReference>
<feature type="transmembrane region" description="Helical" evidence="13">
    <location>
        <begin position="302"/>
        <end position="324"/>
    </location>
</feature>
<dbReference type="Pfam" id="PF01292">
    <property type="entry name" value="Ni_hydr_CYTB"/>
    <property type="match status" value="1"/>
</dbReference>
<dbReference type="EMBL" id="QWEZ01000001">
    <property type="protein sequence ID" value="RRJ83958.1"/>
    <property type="molecule type" value="Genomic_DNA"/>
</dbReference>
<evidence type="ECO:0000256" key="7">
    <source>
        <dbReference type="ARBA" id="ARBA00022692"/>
    </source>
</evidence>
<dbReference type="AlphaFoldDB" id="A0A3P3VPU9"/>
<evidence type="ECO:0000256" key="2">
    <source>
        <dbReference type="ARBA" id="ARBA00004651"/>
    </source>
</evidence>
<feature type="transmembrane region" description="Helical" evidence="13">
    <location>
        <begin position="129"/>
        <end position="148"/>
    </location>
</feature>
<dbReference type="InterPro" id="IPR006471">
    <property type="entry name" value="Formate_DH_gsu"/>
</dbReference>
<dbReference type="GO" id="GO:0022904">
    <property type="term" value="P:respiratory electron transport chain"/>
    <property type="evidence" value="ECO:0007669"/>
    <property type="project" value="InterPro"/>
</dbReference>
<keyword evidence="11" id="KW-0408">Iron</keyword>
<evidence type="ECO:0000256" key="13">
    <source>
        <dbReference type="SAM" id="Phobius"/>
    </source>
</evidence>
<dbReference type="GO" id="GO:0046872">
    <property type="term" value="F:metal ion binding"/>
    <property type="evidence" value="ECO:0007669"/>
    <property type="project" value="UniProtKB-KW"/>
</dbReference>
<evidence type="ECO:0000256" key="11">
    <source>
        <dbReference type="ARBA" id="ARBA00023004"/>
    </source>
</evidence>
<evidence type="ECO:0000256" key="8">
    <source>
        <dbReference type="ARBA" id="ARBA00022723"/>
    </source>
</evidence>
<feature type="transmembrane region" description="Helical" evidence="13">
    <location>
        <begin position="269"/>
        <end position="290"/>
    </location>
</feature>
<evidence type="ECO:0000313" key="15">
    <source>
        <dbReference type="EMBL" id="RRJ83958.1"/>
    </source>
</evidence>
<sequence>MPVPGASPWPTVAKPRVKSQGLTALPLTPITGMMLMKSSTQAENPGIKRRLRGVNLALVCCALVLLLAPLVPYTLAAVSPDSATAFWDHVRHGTIGATQIKGTESGQLINESGTWWLEWRNQWVSPGGAWALSLSLVTLTLVYLLIGTNRMPERSGKTIERWSRMDRTIHWFMAITFLLLGVTGLSILYGKSVLIPMMGKDAFASFLYLAKNVHNYLGPLFSLALVVMAIKWLKHNFFTLVDMKWFATLGGMIGKGHAPADFTNGGEKAWFWVLVLLGLVVSGSGLVLDFPNYGQIRETMQNANLIHAISAVVLFCGSLFHIYMGTLGVEGALEGMVSGEVDEAWAEQHHSLWVERVKQNG</sequence>
<name>A0A3P3VPU9_9GAMM</name>
<feature type="transmembrane region" description="Helical" evidence="13">
    <location>
        <begin position="169"/>
        <end position="189"/>
    </location>
</feature>
<dbReference type="GO" id="GO:0009326">
    <property type="term" value="C:formate dehydrogenase complex"/>
    <property type="evidence" value="ECO:0007669"/>
    <property type="project" value="InterPro"/>
</dbReference>
<feature type="transmembrane region" description="Helical" evidence="13">
    <location>
        <begin position="216"/>
        <end position="233"/>
    </location>
</feature>
<dbReference type="PANTHER" id="PTHR30074">
    <property type="entry name" value="FORMATE DEHYDROGENASE, NITRATE-INDUCIBLE, CYTOCHROME B556 FDN SUBUNIT"/>
    <property type="match status" value="1"/>
</dbReference>
<comment type="similarity">
    <text evidence="3">Belongs to the formate dehydrogenase gamma subunit family.</text>
</comment>
<keyword evidence="6" id="KW-0349">Heme</keyword>
<feature type="domain" description="Cytochrome b561 bacterial/Ni-hydrogenase" evidence="14">
    <location>
        <begin position="161"/>
        <end position="339"/>
    </location>
</feature>
<evidence type="ECO:0000313" key="16">
    <source>
        <dbReference type="Proteomes" id="UP000280792"/>
    </source>
</evidence>
<dbReference type="SUPFAM" id="SSF81342">
    <property type="entry name" value="Transmembrane di-heme cytochromes"/>
    <property type="match status" value="1"/>
</dbReference>
<keyword evidence="5" id="KW-1003">Cell membrane</keyword>
<keyword evidence="8" id="KW-0479">Metal-binding</keyword>
<dbReference type="GO" id="GO:0008863">
    <property type="term" value="F:formate dehydrogenase (NAD+) activity"/>
    <property type="evidence" value="ECO:0007669"/>
    <property type="project" value="InterPro"/>
</dbReference>
<evidence type="ECO:0000259" key="14">
    <source>
        <dbReference type="Pfam" id="PF01292"/>
    </source>
</evidence>
<organism evidence="15 16">
    <name type="scientific">Aestuariirhabdus litorea</name>
    <dbReference type="NCBI Taxonomy" id="2528527"/>
    <lineage>
        <taxon>Bacteria</taxon>
        <taxon>Pseudomonadati</taxon>
        <taxon>Pseudomonadota</taxon>
        <taxon>Gammaproteobacteria</taxon>
        <taxon>Oceanospirillales</taxon>
        <taxon>Aestuariirhabdaceae</taxon>
        <taxon>Aestuariirhabdus</taxon>
    </lineage>
</organism>
<dbReference type="GO" id="GO:0015944">
    <property type="term" value="P:formate oxidation"/>
    <property type="evidence" value="ECO:0007669"/>
    <property type="project" value="UniProtKB-ARBA"/>
</dbReference>
<protein>
    <submittedName>
        <fullName evidence="15">Formate dehydrogenase subunit gamma</fullName>
    </submittedName>
</protein>
<dbReference type="GO" id="GO:0036397">
    <property type="term" value="F:formate dehydrogenase (quinone) activity"/>
    <property type="evidence" value="ECO:0007669"/>
    <property type="project" value="TreeGrafter"/>
</dbReference>
<keyword evidence="10 13" id="KW-1133">Transmembrane helix</keyword>
<gene>
    <name evidence="15" type="ORF">D0544_02225</name>
</gene>
<evidence type="ECO:0000256" key="3">
    <source>
        <dbReference type="ARBA" id="ARBA00010747"/>
    </source>
</evidence>
<dbReference type="FunFam" id="1.20.950.20:FF:000002">
    <property type="entry name" value="Formate dehydrogenase cytochrome b556 subunit"/>
    <property type="match status" value="1"/>
</dbReference>
<keyword evidence="7 13" id="KW-0812">Transmembrane</keyword>
<proteinExistence type="inferred from homology"/>
<reference evidence="15 16" key="2">
    <citation type="submission" date="2018-12" db="EMBL/GenBank/DDBJ databases">
        <title>Simiduia agarivorans gen. nov., sp. nov., a marine, agarolytic bacterium isolated from shallow coastal water from Keelung, Taiwan.</title>
        <authorList>
            <person name="Shieh W.Y."/>
        </authorList>
    </citation>
    <scope>NUCLEOTIDE SEQUENCE [LARGE SCALE GENOMIC DNA]</scope>
    <source>
        <strain evidence="15 16">GTF-13</strain>
    </source>
</reference>
<dbReference type="InterPro" id="IPR016174">
    <property type="entry name" value="Di-haem_cyt_TM"/>
</dbReference>
<dbReference type="Gene3D" id="1.20.950.20">
    <property type="entry name" value="Transmembrane di-heme cytochromes, Chain C"/>
    <property type="match status" value="1"/>
</dbReference>
<dbReference type="InterPro" id="IPR051817">
    <property type="entry name" value="FDH_cytochrome_b556_subunit"/>
</dbReference>
<accession>A0A3P3VPU9</accession>